<dbReference type="InterPro" id="IPR016040">
    <property type="entry name" value="NAD(P)-bd_dom"/>
</dbReference>
<protein>
    <submittedName>
        <fullName evidence="2">NAD(P)H-binding protein</fullName>
    </submittedName>
</protein>
<dbReference type="AlphaFoldDB" id="A0AAU8DVS2"/>
<proteinExistence type="predicted"/>
<evidence type="ECO:0000259" key="1">
    <source>
        <dbReference type="Pfam" id="PF13460"/>
    </source>
</evidence>
<dbReference type="RefSeq" id="WP_353651426.1">
    <property type="nucleotide sequence ID" value="NZ_CP159218.1"/>
</dbReference>
<feature type="domain" description="NAD(P)-binding" evidence="1">
    <location>
        <begin position="20"/>
        <end position="81"/>
    </location>
</feature>
<dbReference type="Pfam" id="PF13460">
    <property type="entry name" value="NAD_binding_10"/>
    <property type="match status" value="1"/>
</dbReference>
<dbReference type="SUPFAM" id="SSF51735">
    <property type="entry name" value="NAD(P)-binding Rossmann-fold domains"/>
    <property type="match status" value="1"/>
</dbReference>
<gene>
    <name evidence="2" type="ORF">ABLG96_07970</name>
</gene>
<name>A0AAU8DVS2_9ACTN</name>
<dbReference type="Gene3D" id="3.40.50.720">
    <property type="entry name" value="NAD(P)-binding Rossmann-like Domain"/>
    <property type="match status" value="1"/>
</dbReference>
<evidence type="ECO:0000313" key="2">
    <source>
        <dbReference type="EMBL" id="XCG65822.1"/>
    </source>
</evidence>
<reference evidence="2" key="1">
    <citation type="submission" date="2024-05" db="EMBL/GenBank/DDBJ databases">
        <authorList>
            <person name="Cai S.Y."/>
            <person name="Jin L.M."/>
            <person name="Li H.R."/>
        </authorList>
    </citation>
    <scope>NUCLEOTIDE SEQUENCE</scope>
    <source>
        <strain evidence="2">A5-74</strain>
    </source>
</reference>
<sequence length="106" mass="11336">MGLSRVLAGAEPRCGGRVLLRPEKKADVALSRSGLDWVILRPSLLVDGPPAGTVSLGPAELHSQITRDDVAQTLLGLLHEPRIGRQILELTTGSTPIQESIRANVR</sequence>
<accession>A0AAU8DVS2</accession>
<organism evidence="2">
    <name type="scientific">Nakamurella sp. A5-74</name>
    <dbReference type="NCBI Taxonomy" id="3158264"/>
    <lineage>
        <taxon>Bacteria</taxon>
        <taxon>Bacillati</taxon>
        <taxon>Actinomycetota</taxon>
        <taxon>Actinomycetes</taxon>
        <taxon>Nakamurellales</taxon>
        <taxon>Nakamurellaceae</taxon>
        <taxon>Nakamurella</taxon>
    </lineage>
</organism>
<dbReference type="EMBL" id="CP159218">
    <property type="protein sequence ID" value="XCG65822.1"/>
    <property type="molecule type" value="Genomic_DNA"/>
</dbReference>
<dbReference type="InterPro" id="IPR036291">
    <property type="entry name" value="NAD(P)-bd_dom_sf"/>
</dbReference>